<keyword evidence="1" id="KW-0472">Membrane</keyword>
<accession>A0A0A9F8B5</accession>
<keyword evidence="1" id="KW-0812">Transmembrane</keyword>
<reference evidence="2" key="2">
    <citation type="journal article" date="2015" name="Data Brief">
        <title>Shoot transcriptome of the giant reed, Arundo donax.</title>
        <authorList>
            <person name="Barrero R.A."/>
            <person name="Guerrero F.D."/>
            <person name="Moolhuijzen P."/>
            <person name="Goolsby J.A."/>
            <person name="Tidwell J."/>
            <person name="Bellgard S.E."/>
            <person name="Bellgard M.I."/>
        </authorList>
    </citation>
    <scope>NUCLEOTIDE SEQUENCE</scope>
    <source>
        <tissue evidence="2">Shoot tissue taken approximately 20 cm above the soil surface</tissue>
    </source>
</reference>
<reference evidence="2" key="1">
    <citation type="submission" date="2014-09" db="EMBL/GenBank/DDBJ databases">
        <authorList>
            <person name="Magalhaes I.L.F."/>
            <person name="Oliveira U."/>
            <person name="Santos F.R."/>
            <person name="Vidigal T.H.D.A."/>
            <person name="Brescovit A.D."/>
            <person name="Santos A.J."/>
        </authorList>
    </citation>
    <scope>NUCLEOTIDE SEQUENCE</scope>
    <source>
        <tissue evidence="2">Shoot tissue taken approximately 20 cm above the soil surface</tissue>
    </source>
</reference>
<dbReference type="EMBL" id="GBRH01189334">
    <property type="protein sequence ID" value="JAE08562.1"/>
    <property type="molecule type" value="Transcribed_RNA"/>
</dbReference>
<evidence type="ECO:0000256" key="1">
    <source>
        <dbReference type="SAM" id="Phobius"/>
    </source>
</evidence>
<name>A0A0A9F8B5_ARUDO</name>
<keyword evidence="1" id="KW-1133">Transmembrane helix</keyword>
<organism evidence="2">
    <name type="scientific">Arundo donax</name>
    <name type="common">Giant reed</name>
    <name type="synonym">Donax arundinaceus</name>
    <dbReference type="NCBI Taxonomy" id="35708"/>
    <lineage>
        <taxon>Eukaryota</taxon>
        <taxon>Viridiplantae</taxon>
        <taxon>Streptophyta</taxon>
        <taxon>Embryophyta</taxon>
        <taxon>Tracheophyta</taxon>
        <taxon>Spermatophyta</taxon>
        <taxon>Magnoliopsida</taxon>
        <taxon>Liliopsida</taxon>
        <taxon>Poales</taxon>
        <taxon>Poaceae</taxon>
        <taxon>PACMAD clade</taxon>
        <taxon>Arundinoideae</taxon>
        <taxon>Arundineae</taxon>
        <taxon>Arundo</taxon>
    </lineage>
</organism>
<dbReference type="AlphaFoldDB" id="A0A0A9F8B5"/>
<feature type="transmembrane region" description="Helical" evidence="1">
    <location>
        <begin position="20"/>
        <end position="44"/>
    </location>
</feature>
<sequence length="65" mass="7473">MQVLTGRTSFSIQMTPSPFLFLALHAMIYVVSCTLDHILLNLLLHNVCWSCSREYQINECVLMLI</sequence>
<proteinExistence type="predicted"/>
<evidence type="ECO:0000313" key="2">
    <source>
        <dbReference type="EMBL" id="JAE08562.1"/>
    </source>
</evidence>
<protein>
    <submittedName>
        <fullName evidence="2">Uncharacterized protein</fullName>
    </submittedName>
</protein>